<name>V5GUZ1_ANOGL</name>
<evidence type="ECO:0000256" key="2">
    <source>
        <dbReference type="SAM" id="SignalP"/>
    </source>
</evidence>
<feature type="compositionally biased region" description="Pro residues" evidence="1">
    <location>
        <begin position="69"/>
        <end position="87"/>
    </location>
</feature>
<evidence type="ECO:0000313" key="3">
    <source>
        <dbReference type="EMBL" id="JAB65482.1"/>
    </source>
</evidence>
<dbReference type="AlphaFoldDB" id="V5GUZ1"/>
<organism evidence="3">
    <name type="scientific">Anoplophora glabripennis</name>
    <name type="common">Asian longhorn beetle</name>
    <name type="synonym">Anoplophora nobilis</name>
    <dbReference type="NCBI Taxonomy" id="217634"/>
    <lineage>
        <taxon>Eukaryota</taxon>
        <taxon>Metazoa</taxon>
        <taxon>Ecdysozoa</taxon>
        <taxon>Arthropoda</taxon>
        <taxon>Hexapoda</taxon>
        <taxon>Insecta</taxon>
        <taxon>Pterygota</taxon>
        <taxon>Neoptera</taxon>
        <taxon>Endopterygota</taxon>
        <taxon>Coleoptera</taxon>
        <taxon>Polyphaga</taxon>
        <taxon>Cucujiformia</taxon>
        <taxon>Chrysomeloidea</taxon>
        <taxon>Cerambycidae</taxon>
        <taxon>Lamiinae</taxon>
        <taxon>Lamiini</taxon>
        <taxon>Anoplophora</taxon>
    </lineage>
</organism>
<feature type="compositionally biased region" description="Pro residues" evidence="1">
    <location>
        <begin position="102"/>
        <end position="129"/>
    </location>
</feature>
<feature type="chain" id="PRO_5004733836" evidence="2">
    <location>
        <begin position="18"/>
        <end position="171"/>
    </location>
</feature>
<reference evidence="3" key="1">
    <citation type="submission" date="2013-07" db="EMBL/GenBank/DDBJ databases">
        <title>Midgut Transcriptome Profiling of Anoplphora glabripennis, a Lignocellulose Degrading, Wood-Boring Cerambycid.</title>
        <authorList>
            <person name="Scully E.D."/>
            <person name="Hoover K."/>
            <person name="Carlson J.E."/>
            <person name="Tien M."/>
            <person name="Geib S.M."/>
        </authorList>
    </citation>
    <scope>NUCLEOTIDE SEQUENCE</scope>
</reference>
<feature type="region of interest" description="Disordered" evidence="1">
    <location>
        <begin position="61"/>
        <end position="171"/>
    </location>
</feature>
<keyword evidence="2" id="KW-0732">Signal</keyword>
<evidence type="ECO:0000256" key="1">
    <source>
        <dbReference type="SAM" id="MobiDB-lite"/>
    </source>
</evidence>
<protein>
    <submittedName>
        <fullName evidence="3">Uncharacterized protein</fullName>
    </submittedName>
</protein>
<sequence>MCYFLILFAICGWCCKRKREGTVYGQGPNVTVTTQHSSAVVAPPYPIADRHPIPQTCGPAAPGFATHTPPYPTHTPHPQPGISPYPPTGGITHYPPATGGTPYPPGGATPYPPGGATPYPPGGVTPYPPDGHGNYSANPPPYDVAVSSPPVQPLPVKEGYGKQAPYNPNYS</sequence>
<dbReference type="EMBL" id="GALX01002984">
    <property type="protein sequence ID" value="JAB65482.1"/>
    <property type="molecule type" value="Transcribed_RNA"/>
</dbReference>
<accession>V5GUZ1</accession>
<feature type="signal peptide" evidence="2">
    <location>
        <begin position="1"/>
        <end position="17"/>
    </location>
</feature>
<proteinExistence type="predicted"/>